<dbReference type="SUPFAM" id="SSF48439">
    <property type="entry name" value="Protein prenylyltransferase"/>
    <property type="match status" value="1"/>
</dbReference>
<evidence type="ECO:0000256" key="2">
    <source>
        <dbReference type="ARBA" id="ARBA00022602"/>
    </source>
</evidence>
<keyword evidence="6" id="KW-1185">Reference proteome</keyword>
<evidence type="ECO:0000256" key="1">
    <source>
        <dbReference type="ARBA" id="ARBA00006734"/>
    </source>
</evidence>
<dbReference type="Gene3D" id="1.25.40.120">
    <property type="entry name" value="Protein prenylyltransferase"/>
    <property type="match status" value="1"/>
</dbReference>
<keyword evidence="3" id="KW-0808">Transferase</keyword>
<dbReference type="Pfam" id="PF01239">
    <property type="entry name" value="PPTA"/>
    <property type="match status" value="2"/>
</dbReference>
<dbReference type="OrthoDB" id="5358702at2759"/>
<proteinExistence type="inferred from homology"/>
<dbReference type="PANTHER" id="PTHR11129">
    <property type="entry name" value="PROTEIN FARNESYLTRANSFERASE ALPHA SUBUNIT/RAB GERANYLGERANYL TRANSFERASE ALPHA SUBUNIT"/>
    <property type="match status" value="1"/>
</dbReference>
<name>A0A8J2VSK0_9NEOP</name>
<gene>
    <name evidence="5" type="ORF">DCHRY22_LOCUS6912</name>
</gene>
<evidence type="ECO:0000313" key="5">
    <source>
        <dbReference type="EMBL" id="CAG9566234.1"/>
    </source>
</evidence>
<dbReference type="InterPro" id="IPR002088">
    <property type="entry name" value="Prenyl_trans_a"/>
</dbReference>
<dbReference type="GO" id="GO:0005737">
    <property type="term" value="C:cytoplasm"/>
    <property type="evidence" value="ECO:0007669"/>
    <property type="project" value="TreeGrafter"/>
</dbReference>
<comment type="similarity">
    <text evidence="1">Belongs to the protein prenyltransferase subunit alpha family.</text>
</comment>
<dbReference type="EMBL" id="CAKASE010000056">
    <property type="protein sequence ID" value="CAG9566234.1"/>
    <property type="molecule type" value="Genomic_DNA"/>
</dbReference>
<sequence>MDEDNFALVEKIIKDLHNVLAKIPDLYAFDVVPVEVNYQNKSPVLHLENCLGLESWCVKHVYMYCYSELMNKFCVKPKKINNRISTVDFDRVIRLLNVTLLLNPEISTLWNKRRDLVLQSSLNKNNELHFTRLILSRKPKSNEAFGYRRWLLKSILQDDHQNNSIETLINDELIICNLASDKSPNNYHSWNHRIKMDCQTCFGL</sequence>
<comment type="caution">
    <text evidence="5">The sequence shown here is derived from an EMBL/GenBank/DDBJ whole genome shotgun (WGS) entry which is preliminary data.</text>
</comment>
<reference evidence="5" key="1">
    <citation type="submission" date="2021-09" db="EMBL/GenBank/DDBJ databases">
        <authorList>
            <person name="Martin H S."/>
        </authorList>
    </citation>
    <scope>NUCLEOTIDE SEQUENCE</scope>
</reference>
<dbReference type="GO" id="GO:0008318">
    <property type="term" value="F:protein prenyltransferase activity"/>
    <property type="evidence" value="ECO:0007669"/>
    <property type="project" value="InterPro"/>
</dbReference>
<evidence type="ECO:0000313" key="6">
    <source>
        <dbReference type="Proteomes" id="UP000789524"/>
    </source>
</evidence>
<evidence type="ECO:0000256" key="3">
    <source>
        <dbReference type="ARBA" id="ARBA00022679"/>
    </source>
</evidence>
<keyword evidence="2" id="KW-0637">Prenyltransferase</keyword>
<dbReference type="AlphaFoldDB" id="A0A8J2VSK0"/>
<accession>A0A8J2VSK0</accession>
<organism evidence="5 6">
    <name type="scientific">Danaus chrysippus</name>
    <name type="common">African queen</name>
    <dbReference type="NCBI Taxonomy" id="151541"/>
    <lineage>
        <taxon>Eukaryota</taxon>
        <taxon>Metazoa</taxon>
        <taxon>Ecdysozoa</taxon>
        <taxon>Arthropoda</taxon>
        <taxon>Hexapoda</taxon>
        <taxon>Insecta</taxon>
        <taxon>Pterygota</taxon>
        <taxon>Neoptera</taxon>
        <taxon>Endopterygota</taxon>
        <taxon>Lepidoptera</taxon>
        <taxon>Glossata</taxon>
        <taxon>Ditrysia</taxon>
        <taxon>Papilionoidea</taxon>
        <taxon>Nymphalidae</taxon>
        <taxon>Danainae</taxon>
        <taxon>Danaini</taxon>
        <taxon>Danaina</taxon>
        <taxon>Danaus</taxon>
        <taxon>Anosia</taxon>
    </lineage>
</organism>
<dbReference type="PANTHER" id="PTHR11129:SF3">
    <property type="entry name" value="PROTEIN PRENYLTRANSFERASE ALPHA SUBUNIT REPEAT-CONTAINING PROTEIN 1"/>
    <property type="match status" value="1"/>
</dbReference>
<protein>
    <submittedName>
        <fullName evidence="5">(African queen) hypothetical protein</fullName>
    </submittedName>
</protein>
<evidence type="ECO:0000256" key="4">
    <source>
        <dbReference type="ARBA" id="ARBA00022737"/>
    </source>
</evidence>
<dbReference type="Proteomes" id="UP000789524">
    <property type="component" value="Unassembled WGS sequence"/>
</dbReference>
<keyword evidence="4" id="KW-0677">Repeat</keyword>